<organism evidence="3 4">
    <name type="scientific">Bionectria ochroleuca</name>
    <name type="common">Gliocladium roseum</name>
    <dbReference type="NCBI Taxonomy" id="29856"/>
    <lineage>
        <taxon>Eukaryota</taxon>
        <taxon>Fungi</taxon>
        <taxon>Dikarya</taxon>
        <taxon>Ascomycota</taxon>
        <taxon>Pezizomycotina</taxon>
        <taxon>Sordariomycetes</taxon>
        <taxon>Hypocreomycetidae</taxon>
        <taxon>Hypocreales</taxon>
        <taxon>Bionectriaceae</taxon>
        <taxon>Clonostachys</taxon>
    </lineage>
</organism>
<evidence type="ECO:0000256" key="1">
    <source>
        <dbReference type="ARBA" id="ARBA00006484"/>
    </source>
</evidence>
<dbReference type="PANTHER" id="PTHR48107">
    <property type="entry name" value="NADPH-DEPENDENT ALDEHYDE REDUCTASE-LIKE PROTEIN, CHLOROPLASTIC-RELATED"/>
    <property type="match status" value="1"/>
</dbReference>
<gene>
    <name evidence="3" type="ORF">CLO192961_LOCUS337074</name>
</gene>
<dbReference type="Gene3D" id="3.40.50.720">
    <property type="entry name" value="NAD(P)-binding Rossmann-like Domain"/>
    <property type="match status" value="1"/>
</dbReference>
<evidence type="ECO:0000256" key="2">
    <source>
        <dbReference type="ARBA" id="ARBA00023002"/>
    </source>
</evidence>
<dbReference type="PRINTS" id="PR00081">
    <property type="entry name" value="GDHRDH"/>
</dbReference>
<sequence>MSTVIQTLAGKVALVSGSSTGIGAAIAAELASRGASVVICYAYKSERAAANAVLHGLPSCQRSIAVEADLATADGPSKLVSEVAAKYPHIDILVNNAGYSGICDITTASNEETLRCWERTVLLNGRGTMLLTRAVLPLLSPTQSRIINIGSSTSRDPDPSMTIYAGSKGMIESFTRCWARDFPPKYGCTVNTVAPGPVETESIRAAPIELLSELAARSSQTPVAPRFAKPSEIAWVVASLCEENAGWLNGLYIPVAGGRLLS</sequence>
<dbReference type="Pfam" id="PF13561">
    <property type="entry name" value="adh_short_C2"/>
    <property type="match status" value="1"/>
</dbReference>
<dbReference type="Proteomes" id="UP000766486">
    <property type="component" value="Unassembled WGS sequence"/>
</dbReference>
<accession>A0ABY6US40</accession>
<protein>
    <submittedName>
        <fullName evidence="3">Uncharacterized protein</fullName>
    </submittedName>
</protein>
<evidence type="ECO:0000313" key="4">
    <source>
        <dbReference type="Proteomes" id="UP000766486"/>
    </source>
</evidence>
<keyword evidence="2" id="KW-0560">Oxidoreductase</keyword>
<proteinExistence type="inferred from homology"/>
<comment type="caution">
    <text evidence="3">The sequence shown here is derived from an EMBL/GenBank/DDBJ whole genome shotgun (WGS) entry which is preliminary data.</text>
</comment>
<dbReference type="SUPFAM" id="SSF51735">
    <property type="entry name" value="NAD(P)-binding Rossmann-fold domains"/>
    <property type="match status" value="1"/>
</dbReference>
<dbReference type="InterPro" id="IPR002347">
    <property type="entry name" value="SDR_fam"/>
</dbReference>
<keyword evidence="4" id="KW-1185">Reference proteome</keyword>
<reference evidence="3 4" key="1">
    <citation type="submission" date="2019-06" db="EMBL/GenBank/DDBJ databases">
        <authorList>
            <person name="Broberg M."/>
        </authorList>
    </citation>
    <scope>NUCLEOTIDE SEQUENCE [LARGE SCALE GENOMIC DNA]</scope>
</reference>
<dbReference type="EMBL" id="CABFNS010000852">
    <property type="protein sequence ID" value="VUC32974.1"/>
    <property type="molecule type" value="Genomic_DNA"/>
</dbReference>
<dbReference type="CDD" id="cd05233">
    <property type="entry name" value="SDR_c"/>
    <property type="match status" value="1"/>
</dbReference>
<dbReference type="InterPro" id="IPR036291">
    <property type="entry name" value="NAD(P)-bd_dom_sf"/>
</dbReference>
<dbReference type="PANTHER" id="PTHR48107:SF7">
    <property type="entry name" value="RE15974P"/>
    <property type="match status" value="1"/>
</dbReference>
<name>A0ABY6US40_BIOOC</name>
<dbReference type="PRINTS" id="PR00080">
    <property type="entry name" value="SDRFAMILY"/>
</dbReference>
<evidence type="ECO:0000313" key="3">
    <source>
        <dbReference type="EMBL" id="VUC32974.1"/>
    </source>
</evidence>
<comment type="similarity">
    <text evidence="1">Belongs to the short-chain dehydrogenases/reductases (SDR) family.</text>
</comment>